<proteinExistence type="predicted"/>
<name>A0ABS0BG72_9GAMM</name>
<dbReference type="Proteomes" id="UP001429984">
    <property type="component" value="Unassembled WGS sequence"/>
</dbReference>
<dbReference type="InterPro" id="IPR011250">
    <property type="entry name" value="OMP/PagP_B-barrel"/>
</dbReference>
<feature type="domain" description="Outer membrane protein beta-barrel" evidence="3">
    <location>
        <begin position="7"/>
        <end position="210"/>
    </location>
</feature>
<keyword evidence="1 2" id="KW-0732">Signal</keyword>
<organism evidence="4 5">
    <name type="scientific">Lysobacter niastensis</name>
    <dbReference type="NCBI Taxonomy" id="380629"/>
    <lineage>
        <taxon>Bacteria</taxon>
        <taxon>Pseudomonadati</taxon>
        <taxon>Pseudomonadota</taxon>
        <taxon>Gammaproteobacteria</taxon>
        <taxon>Lysobacterales</taxon>
        <taxon>Lysobacteraceae</taxon>
        <taxon>Lysobacter</taxon>
    </lineage>
</organism>
<keyword evidence="5" id="KW-1185">Reference proteome</keyword>
<dbReference type="RefSeq" id="WP_194932653.1">
    <property type="nucleotide sequence ID" value="NZ_JADLZT010000013.1"/>
</dbReference>
<evidence type="ECO:0000313" key="5">
    <source>
        <dbReference type="Proteomes" id="UP001429984"/>
    </source>
</evidence>
<feature type="chain" id="PRO_5046384195" evidence="2">
    <location>
        <begin position="24"/>
        <end position="210"/>
    </location>
</feature>
<evidence type="ECO:0000256" key="2">
    <source>
        <dbReference type="SAM" id="SignalP"/>
    </source>
</evidence>
<protein>
    <submittedName>
        <fullName evidence="4">Outer membrane beta-barrel protein</fullName>
    </submittedName>
</protein>
<dbReference type="Gene3D" id="2.40.160.20">
    <property type="match status" value="1"/>
</dbReference>
<evidence type="ECO:0000313" key="4">
    <source>
        <dbReference type="EMBL" id="MBF6026055.1"/>
    </source>
</evidence>
<gene>
    <name evidence="4" type="ORF">IU514_18650</name>
</gene>
<dbReference type="Pfam" id="PF13505">
    <property type="entry name" value="OMP_b-brl"/>
    <property type="match status" value="1"/>
</dbReference>
<dbReference type="InterPro" id="IPR027385">
    <property type="entry name" value="Beta-barrel_OMP"/>
</dbReference>
<reference evidence="4 5" key="1">
    <citation type="submission" date="2020-11" db="EMBL/GenBank/DDBJ databases">
        <title>Draft Genome Sequence and Secondary Metabolite Biosynthetic Potential of the Lysobacter niastensis Type strain DSM 18481.</title>
        <authorList>
            <person name="Turrini P."/>
            <person name="Artuso I."/>
            <person name="Tescari M."/>
            <person name="Lugli G.A."/>
            <person name="Frangipani E."/>
            <person name="Ventura M."/>
            <person name="Visca P."/>
        </authorList>
    </citation>
    <scope>NUCLEOTIDE SEQUENCE [LARGE SCALE GENOMIC DNA]</scope>
    <source>
        <strain evidence="4 5">DSM 18481</strain>
    </source>
</reference>
<comment type="caution">
    <text evidence="4">The sequence shown here is derived from an EMBL/GenBank/DDBJ whole genome shotgun (WGS) entry which is preliminary data.</text>
</comment>
<dbReference type="SUPFAM" id="SSF56925">
    <property type="entry name" value="OMPA-like"/>
    <property type="match status" value="1"/>
</dbReference>
<evidence type="ECO:0000259" key="3">
    <source>
        <dbReference type="Pfam" id="PF13505"/>
    </source>
</evidence>
<sequence>MFKFGCVALLAMACSAVVPAAHARGGFFVAGQAGQATYDDSGFDEDSADTRALSLGYRWQAGSIAQVGVEVGGGRVDEITQDTSFTGYYAGSDSYGMDTRYAHVGANARVSFGQDSRWFAIGRMGYMGYQQDLSHSYTEYQGGQFLYSGEDTFSEDGGGAYFGGGLGMDITPNFNVNVMVNGYAYSGTDYDGNVDEDTASTTTLGLELRF</sequence>
<accession>A0ABS0BG72</accession>
<dbReference type="EMBL" id="JADLZT010000013">
    <property type="protein sequence ID" value="MBF6026055.1"/>
    <property type="molecule type" value="Genomic_DNA"/>
</dbReference>
<feature type="signal peptide" evidence="2">
    <location>
        <begin position="1"/>
        <end position="23"/>
    </location>
</feature>
<evidence type="ECO:0000256" key="1">
    <source>
        <dbReference type="ARBA" id="ARBA00022729"/>
    </source>
</evidence>